<keyword evidence="2" id="KW-1185">Reference proteome</keyword>
<name>A0A5B7J6V4_PORTR</name>
<proteinExistence type="predicted"/>
<protein>
    <submittedName>
        <fullName evidence="1">Uncharacterized protein</fullName>
    </submittedName>
</protein>
<comment type="caution">
    <text evidence="1">The sequence shown here is derived from an EMBL/GenBank/DDBJ whole genome shotgun (WGS) entry which is preliminary data.</text>
</comment>
<dbReference type="AlphaFoldDB" id="A0A5B7J6V4"/>
<organism evidence="1 2">
    <name type="scientific">Portunus trituberculatus</name>
    <name type="common">Swimming crab</name>
    <name type="synonym">Neptunus trituberculatus</name>
    <dbReference type="NCBI Taxonomy" id="210409"/>
    <lineage>
        <taxon>Eukaryota</taxon>
        <taxon>Metazoa</taxon>
        <taxon>Ecdysozoa</taxon>
        <taxon>Arthropoda</taxon>
        <taxon>Crustacea</taxon>
        <taxon>Multicrustacea</taxon>
        <taxon>Malacostraca</taxon>
        <taxon>Eumalacostraca</taxon>
        <taxon>Eucarida</taxon>
        <taxon>Decapoda</taxon>
        <taxon>Pleocyemata</taxon>
        <taxon>Brachyura</taxon>
        <taxon>Eubrachyura</taxon>
        <taxon>Portunoidea</taxon>
        <taxon>Portunidae</taxon>
        <taxon>Portuninae</taxon>
        <taxon>Portunus</taxon>
    </lineage>
</organism>
<gene>
    <name evidence="1" type="ORF">E2C01_083091</name>
</gene>
<dbReference type="Proteomes" id="UP000324222">
    <property type="component" value="Unassembled WGS sequence"/>
</dbReference>
<dbReference type="EMBL" id="VSRR010076970">
    <property type="protein sequence ID" value="MPC88194.1"/>
    <property type="molecule type" value="Genomic_DNA"/>
</dbReference>
<sequence>MGGEHRKRGGYKKGVLFVPLCWRGCNKDAGVVSLCLRLIRPWLRAEEAACREGDQKPLCEMFRFGVDVADMYCSRL</sequence>
<evidence type="ECO:0000313" key="1">
    <source>
        <dbReference type="EMBL" id="MPC88194.1"/>
    </source>
</evidence>
<accession>A0A5B7J6V4</accession>
<evidence type="ECO:0000313" key="2">
    <source>
        <dbReference type="Proteomes" id="UP000324222"/>
    </source>
</evidence>
<reference evidence="1 2" key="1">
    <citation type="submission" date="2019-05" db="EMBL/GenBank/DDBJ databases">
        <title>Another draft genome of Portunus trituberculatus and its Hox gene families provides insights of decapod evolution.</title>
        <authorList>
            <person name="Jeong J.-H."/>
            <person name="Song I."/>
            <person name="Kim S."/>
            <person name="Choi T."/>
            <person name="Kim D."/>
            <person name="Ryu S."/>
            <person name="Kim W."/>
        </authorList>
    </citation>
    <scope>NUCLEOTIDE SEQUENCE [LARGE SCALE GENOMIC DNA]</scope>
    <source>
        <tissue evidence="1">Muscle</tissue>
    </source>
</reference>